<dbReference type="AlphaFoldDB" id="M0N7X1"/>
<protein>
    <submittedName>
        <fullName evidence="2">Uncharacterized protein</fullName>
    </submittedName>
</protein>
<dbReference type="Proteomes" id="UP000011625">
    <property type="component" value="Unassembled WGS sequence"/>
</dbReference>
<evidence type="ECO:0000313" key="2">
    <source>
        <dbReference type="EMBL" id="EMA53663.1"/>
    </source>
</evidence>
<dbReference type="EMBL" id="AOME01000050">
    <property type="protein sequence ID" value="EMA53663.1"/>
    <property type="molecule type" value="Genomic_DNA"/>
</dbReference>
<evidence type="ECO:0000256" key="1">
    <source>
        <dbReference type="SAM" id="Phobius"/>
    </source>
</evidence>
<organism evidence="2 3">
    <name type="scientific">Halococcus salifodinae DSM 8989</name>
    <dbReference type="NCBI Taxonomy" id="1227456"/>
    <lineage>
        <taxon>Archaea</taxon>
        <taxon>Methanobacteriati</taxon>
        <taxon>Methanobacteriota</taxon>
        <taxon>Stenosarchaea group</taxon>
        <taxon>Halobacteria</taxon>
        <taxon>Halobacteriales</taxon>
        <taxon>Halococcaceae</taxon>
        <taxon>Halococcus</taxon>
    </lineage>
</organism>
<feature type="transmembrane region" description="Helical" evidence="1">
    <location>
        <begin position="32"/>
        <end position="55"/>
    </location>
</feature>
<feature type="transmembrane region" description="Helical" evidence="1">
    <location>
        <begin position="101"/>
        <end position="121"/>
    </location>
</feature>
<name>M0N7X1_9EURY</name>
<keyword evidence="1" id="KW-1133">Transmembrane helix</keyword>
<dbReference type="RefSeq" id="WP_005041906.1">
    <property type="nucleotide sequence ID" value="NZ_AOME01000050.1"/>
</dbReference>
<reference evidence="2 3" key="1">
    <citation type="journal article" date="2014" name="PLoS Genet.">
        <title>Phylogenetically driven sequencing of extremely halophilic archaea reveals strategies for static and dynamic osmo-response.</title>
        <authorList>
            <person name="Becker E.A."/>
            <person name="Seitzer P.M."/>
            <person name="Tritt A."/>
            <person name="Larsen D."/>
            <person name="Krusor M."/>
            <person name="Yao A.I."/>
            <person name="Wu D."/>
            <person name="Madern D."/>
            <person name="Eisen J.A."/>
            <person name="Darling A.E."/>
            <person name="Facciotti M.T."/>
        </authorList>
    </citation>
    <scope>NUCLEOTIDE SEQUENCE [LARGE SCALE GENOMIC DNA]</scope>
    <source>
        <strain evidence="2 3">DSM 8989</strain>
    </source>
</reference>
<evidence type="ECO:0000313" key="3">
    <source>
        <dbReference type="Proteomes" id="UP000011625"/>
    </source>
</evidence>
<keyword evidence="1" id="KW-0472">Membrane</keyword>
<gene>
    <name evidence="2" type="ORF">C450_07137</name>
</gene>
<proteinExistence type="predicted"/>
<comment type="caution">
    <text evidence="2">The sequence shown here is derived from an EMBL/GenBank/DDBJ whole genome shotgun (WGS) entry which is preliminary data.</text>
</comment>
<sequence length="122" mass="12604">MSRRRRRLQSSWQSLLGKLVPSAQGDVDRANVVGSAPIIAGTGFVLSRMVAIAIADASALTFLWGLVIGLAFATAGVVFLLSTETDTRRGARAVRSSRVPLATASGVLALSLLTGAVLGALL</sequence>
<keyword evidence="3" id="KW-1185">Reference proteome</keyword>
<dbReference type="PATRIC" id="fig|1227456.3.peg.1424"/>
<accession>M0N7X1</accession>
<feature type="transmembrane region" description="Helical" evidence="1">
    <location>
        <begin position="61"/>
        <end position="81"/>
    </location>
</feature>
<dbReference type="OrthoDB" id="214533at2157"/>
<keyword evidence="1" id="KW-0812">Transmembrane</keyword>
<dbReference type="STRING" id="1227456.C450_07137"/>